<gene>
    <name evidence="1" type="ORF">L596_010084</name>
</gene>
<name>A0A4U5PI22_STECR</name>
<evidence type="ECO:0000313" key="1">
    <source>
        <dbReference type="EMBL" id="TKR96001.1"/>
    </source>
</evidence>
<dbReference type="AlphaFoldDB" id="A0A4U5PI22"/>
<dbReference type="EMBL" id="AZBU02000002">
    <property type="protein sequence ID" value="TKR96001.1"/>
    <property type="molecule type" value="Genomic_DNA"/>
</dbReference>
<dbReference type="Proteomes" id="UP000298663">
    <property type="component" value="Unassembled WGS sequence"/>
</dbReference>
<sequence length="207" mass="24339">MESFLALPDTSDFLIHRLKVYIIALDVGNESFRQVSEEGLLRIQKAMLKCDVPADVRLWVDGFSFPSAGAPVLRKLVNGFSRIEHFSAEQIDPFVQKIVFRSIEMGSLRSMVLTNAMLSEEILTRIIKWTRGREFQSLWISTPKEDQFGFDRRVILEIAKEFEQRRVKIMLTLHKSVWPRYSTFDYSEFIVKESQNWSLRRIQFDRL</sequence>
<reference evidence="1 2" key="1">
    <citation type="journal article" date="2015" name="Genome Biol.">
        <title>Comparative genomics of Steinernema reveals deeply conserved gene regulatory networks.</title>
        <authorList>
            <person name="Dillman A.R."/>
            <person name="Macchietto M."/>
            <person name="Porter C.F."/>
            <person name="Rogers A."/>
            <person name="Williams B."/>
            <person name="Antoshechkin I."/>
            <person name="Lee M.M."/>
            <person name="Goodwin Z."/>
            <person name="Lu X."/>
            <person name="Lewis E.E."/>
            <person name="Goodrich-Blair H."/>
            <person name="Stock S.P."/>
            <person name="Adams B.J."/>
            <person name="Sternberg P.W."/>
            <person name="Mortazavi A."/>
        </authorList>
    </citation>
    <scope>NUCLEOTIDE SEQUENCE [LARGE SCALE GENOMIC DNA]</scope>
    <source>
        <strain evidence="1 2">ALL</strain>
    </source>
</reference>
<organism evidence="1 2">
    <name type="scientific">Steinernema carpocapsae</name>
    <name type="common">Entomopathogenic nematode</name>
    <dbReference type="NCBI Taxonomy" id="34508"/>
    <lineage>
        <taxon>Eukaryota</taxon>
        <taxon>Metazoa</taxon>
        <taxon>Ecdysozoa</taxon>
        <taxon>Nematoda</taxon>
        <taxon>Chromadorea</taxon>
        <taxon>Rhabditida</taxon>
        <taxon>Tylenchina</taxon>
        <taxon>Panagrolaimomorpha</taxon>
        <taxon>Strongyloidoidea</taxon>
        <taxon>Steinernematidae</taxon>
        <taxon>Steinernema</taxon>
    </lineage>
</organism>
<evidence type="ECO:0000313" key="2">
    <source>
        <dbReference type="Proteomes" id="UP000298663"/>
    </source>
</evidence>
<keyword evidence="2" id="KW-1185">Reference proteome</keyword>
<comment type="caution">
    <text evidence="1">The sequence shown here is derived from an EMBL/GenBank/DDBJ whole genome shotgun (WGS) entry which is preliminary data.</text>
</comment>
<protein>
    <submittedName>
        <fullName evidence="1">Uncharacterized protein</fullName>
    </submittedName>
</protein>
<proteinExistence type="predicted"/>
<reference evidence="1 2" key="2">
    <citation type="journal article" date="2019" name="G3 (Bethesda)">
        <title>Hybrid Assembly of the Genome of the Entomopathogenic Nematode Steinernema carpocapsae Identifies the X-Chromosome.</title>
        <authorList>
            <person name="Serra L."/>
            <person name="Macchietto M."/>
            <person name="Macias-Munoz A."/>
            <person name="McGill C.J."/>
            <person name="Rodriguez I.M."/>
            <person name="Rodriguez B."/>
            <person name="Murad R."/>
            <person name="Mortazavi A."/>
        </authorList>
    </citation>
    <scope>NUCLEOTIDE SEQUENCE [LARGE SCALE GENOMIC DNA]</scope>
    <source>
        <strain evidence="1 2">ALL</strain>
    </source>
</reference>
<accession>A0A4U5PI22</accession>